<dbReference type="GO" id="GO:0005634">
    <property type="term" value="C:nucleus"/>
    <property type="evidence" value="ECO:0007669"/>
    <property type="project" value="UniProtKB-SubCell"/>
</dbReference>
<protein>
    <recommendedName>
        <fullName evidence="9">Dof zinc finger protein</fullName>
    </recommendedName>
</protein>
<keyword evidence="6 9" id="KW-0804">Transcription</keyword>
<evidence type="ECO:0000256" key="9">
    <source>
        <dbReference type="RuleBase" id="RU369094"/>
    </source>
</evidence>
<dbReference type="AlphaFoldDB" id="A0A803L3R2"/>
<dbReference type="Pfam" id="PF02701">
    <property type="entry name" value="Zn_ribbon_Dof"/>
    <property type="match status" value="1"/>
</dbReference>
<evidence type="ECO:0000256" key="6">
    <source>
        <dbReference type="ARBA" id="ARBA00023163"/>
    </source>
</evidence>
<dbReference type="PROSITE" id="PS01361">
    <property type="entry name" value="ZF_DOF_1"/>
    <property type="match status" value="1"/>
</dbReference>
<dbReference type="EnsemblPlants" id="AUR62006501-RA">
    <property type="protein sequence ID" value="AUR62006501-RA:cds"/>
    <property type="gene ID" value="AUR62006501"/>
</dbReference>
<evidence type="ECO:0000313" key="12">
    <source>
        <dbReference type="EnsemblPlants" id="AUR62006501-RA:cds"/>
    </source>
</evidence>
<accession>A0A803L3R2</accession>
<feature type="region of interest" description="Disordered" evidence="10">
    <location>
        <begin position="1"/>
        <end position="36"/>
    </location>
</feature>
<keyword evidence="4 9" id="KW-0805">Transcription regulation</keyword>
<evidence type="ECO:0000256" key="7">
    <source>
        <dbReference type="ARBA" id="ARBA00023242"/>
    </source>
</evidence>
<reference evidence="12" key="2">
    <citation type="submission" date="2021-03" db="UniProtKB">
        <authorList>
            <consortium name="EnsemblPlants"/>
        </authorList>
    </citation>
    <scope>IDENTIFICATION</scope>
</reference>
<organism evidence="12 13">
    <name type="scientific">Chenopodium quinoa</name>
    <name type="common">Quinoa</name>
    <dbReference type="NCBI Taxonomy" id="63459"/>
    <lineage>
        <taxon>Eukaryota</taxon>
        <taxon>Viridiplantae</taxon>
        <taxon>Streptophyta</taxon>
        <taxon>Embryophyta</taxon>
        <taxon>Tracheophyta</taxon>
        <taxon>Spermatophyta</taxon>
        <taxon>Magnoliopsida</taxon>
        <taxon>eudicotyledons</taxon>
        <taxon>Gunneridae</taxon>
        <taxon>Pentapetalae</taxon>
        <taxon>Caryophyllales</taxon>
        <taxon>Chenopodiaceae</taxon>
        <taxon>Chenopodioideae</taxon>
        <taxon>Atripliceae</taxon>
        <taxon>Chenopodium</taxon>
    </lineage>
</organism>
<dbReference type="GO" id="GO:0003700">
    <property type="term" value="F:DNA-binding transcription factor activity"/>
    <property type="evidence" value="ECO:0007669"/>
    <property type="project" value="UniProtKB-UniRule"/>
</dbReference>
<evidence type="ECO:0000256" key="4">
    <source>
        <dbReference type="ARBA" id="ARBA00023015"/>
    </source>
</evidence>
<keyword evidence="1 9" id="KW-0479">Metal-binding</keyword>
<dbReference type="GO" id="GO:0008270">
    <property type="term" value="F:zinc ion binding"/>
    <property type="evidence" value="ECO:0007669"/>
    <property type="project" value="UniProtKB-KW"/>
</dbReference>
<keyword evidence="7 8" id="KW-0539">Nucleus</keyword>
<evidence type="ECO:0000313" key="13">
    <source>
        <dbReference type="Proteomes" id="UP000596660"/>
    </source>
</evidence>
<sequence>MASQSLDSMLMCTKPENGSQQSQQEKKPRPADEQAMKCPRCDSTNTKFCYYNNYSLTQPRYFCKSCRRYWTKGGTLRNVPVGGGCRRNKRSSSMSKRGTSSSDCHLQVPELMITNPTSSSSQSLLSPLCSYDQTLALAHQGNLSILGNHGNGHFDLFGNPSGNNNNSNFLDTLRSGLIENNSNHFLYYGHEGNGANFRDVRGTNNNVDVHHSHEDRHELAMNFVSHSNNRDIMSNASSGSSTPEIKHEFGGDNKILWGLPWQLNGERNYMMNGGNINEIDTLKESWNSAIVGSTWNNLLNSPLM</sequence>
<dbReference type="PANTHER" id="PTHR31992:SF141">
    <property type="entry name" value="DOF ZINC FINGER PROTEIN DOF1.4"/>
    <property type="match status" value="1"/>
</dbReference>
<keyword evidence="3 9" id="KW-0862">Zinc</keyword>
<name>A0A803L3R2_CHEQI</name>
<evidence type="ECO:0000256" key="2">
    <source>
        <dbReference type="ARBA" id="ARBA00022771"/>
    </source>
</evidence>
<feature type="domain" description="Dof-type" evidence="11">
    <location>
        <begin position="36"/>
        <end position="90"/>
    </location>
</feature>
<evidence type="ECO:0000256" key="10">
    <source>
        <dbReference type="SAM" id="MobiDB-lite"/>
    </source>
</evidence>
<dbReference type="Gramene" id="AUR62006501-RA">
    <property type="protein sequence ID" value="AUR62006501-RA:cds"/>
    <property type="gene ID" value="AUR62006501"/>
</dbReference>
<comment type="subcellular location">
    <subcellularLocation>
        <location evidence="8 9">Nucleus</location>
    </subcellularLocation>
</comment>
<keyword evidence="2 8" id="KW-0863">Zinc-finger</keyword>
<dbReference type="PROSITE" id="PS50884">
    <property type="entry name" value="ZF_DOF_2"/>
    <property type="match status" value="1"/>
</dbReference>
<dbReference type="PANTHER" id="PTHR31992">
    <property type="entry name" value="DOF ZINC FINGER PROTEIN DOF1.4-RELATED"/>
    <property type="match status" value="1"/>
</dbReference>
<proteinExistence type="predicted"/>
<reference evidence="12" key="1">
    <citation type="journal article" date="2017" name="Nature">
        <title>The genome of Chenopodium quinoa.</title>
        <authorList>
            <person name="Jarvis D.E."/>
            <person name="Ho Y.S."/>
            <person name="Lightfoot D.J."/>
            <person name="Schmoeckel S.M."/>
            <person name="Li B."/>
            <person name="Borm T.J.A."/>
            <person name="Ohyanagi H."/>
            <person name="Mineta K."/>
            <person name="Michell C.T."/>
            <person name="Saber N."/>
            <person name="Kharbatia N.M."/>
            <person name="Rupper R.R."/>
            <person name="Sharp A.R."/>
            <person name="Dally N."/>
            <person name="Boughton B.A."/>
            <person name="Woo Y.H."/>
            <person name="Gao G."/>
            <person name="Schijlen E.G.W.M."/>
            <person name="Guo X."/>
            <person name="Momin A.A."/>
            <person name="Negrao S."/>
            <person name="Al-Babili S."/>
            <person name="Gehring C."/>
            <person name="Roessner U."/>
            <person name="Jung C."/>
            <person name="Murphy K."/>
            <person name="Arold S.T."/>
            <person name="Gojobori T."/>
            <person name="van der Linden C.G."/>
            <person name="van Loo E.N."/>
            <person name="Jellen E.N."/>
            <person name="Maughan P.J."/>
            <person name="Tester M."/>
        </authorList>
    </citation>
    <scope>NUCLEOTIDE SEQUENCE [LARGE SCALE GENOMIC DNA]</scope>
    <source>
        <strain evidence="12">cv. PI 614886</strain>
    </source>
</reference>
<dbReference type="InterPro" id="IPR003851">
    <property type="entry name" value="Znf_Dof"/>
</dbReference>
<evidence type="ECO:0000259" key="11">
    <source>
        <dbReference type="PROSITE" id="PS50884"/>
    </source>
</evidence>
<evidence type="ECO:0000256" key="1">
    <source>
        <dbReference type="ARBA" id="ARBA00022723"/>
    </source>
</evidence>
<evidence type="ECO:0000256" key="5">
    <source>
        <dbReference type="ARBA" id="ARBA00023125"/>
    </source>
</evidence>
<dbReference type="Proteomes" id="UP000596660">
    <property type="component" value="Unplaced"/>
</dbReference>
<feature type="compositionally biased region" description="Basic and acidic residues" evidence="10">
    <location>
        <begin position="24"/>
        <end position="35"/>
    </location>
</feature>
<evidence type="ECO:0000256" key="3">
    <source>
        <dbReference type="ARBA" id="ARBA00022833"/>
    </source>
</evidence>
<dbReference type="InterPro" id="IPR045174">
    <property type="entry name" value="Dof"/>
</dbReference>
<comment type="function">
    <text evidence="9">Transcription factor that binds specifically to a 5'-AA[AG]G-3' consensus core sequence.</text>
</comment>
<evidence type="ECO:0000256" key="8">
    <source>
        <dbReference type="PROSITE-ProRule" id="PRU00071"/>
    </source>
</evidence>
<dbReference type="OMA" id="FTSSWHG"/>
<keyword evidence="13" id="KW-1185">Reference proteome</keyword>
<keyword evidence="5 8" id="KW-0238">DNA-binding</keyword>
<dbReference type="GO" id="GO:0003677">
    <property type="term" value="F:DNA binding"/>
    <property type="evidence" value="ECO:0007669"/>
    <property type="project" value="UniProtKB-UniRule"/>
</dbReference>